<protein>
    <submittedName>
        <fullName evidence="7">AI-2E family transporter</fullName>
    </submittedName>
</protein>
<evidence type="ECO:0000256" key="2">
    <source>
        <dbReference type="ARBA" id="ARBA00009773"/>
    </source>
</evidence>
<dbReference type="EMBL" id="VTOW01000001">
    <property type="protein sequence ID" value="NKE69971.1"/>
    <property type="molecule type" value="Genomic_DNA"/>
</dbReference>
<proteinExistence type="inferred from homology"/>
<dbReference type="PANTHER" id="PTHR21716">
    <property type="entry name" value="TRANSMEMBRANE PROTEIN"/>
    <property type="match status" value="1"/>
</dbReference>
<feature type="transmembrane region" description="Helical" evidence="6">
    <location>
        <begin position="84"/>
        <end position="106"/>
    </location>
</feature>
<evidence type="ECO:0000256" key="1">
    <source>
        <dbReference type="ARBA" id="ARBA00004141"/>
    </source>
</evidence>
<evidence type="ECO:0000256" key="5">
    <source>
        <dbReference type="ARBA" id="ARBA00023136"/>
    </source>
</evidence>
<gene>
    <name evidence="7" type="ORF">MNODULE_04340</name>
</gene>
<dbReference type="GO" id="GO:0016020">
    <property type="term" value="C:membrane"/>
    <property type="evidence" value="ECO:0007669"/>
    <property type="project" value="UniProtKB-SubCell"/>
</dbReference>
<dbReference type="RefSeq" id="WP_168058248.1">
    <property type="nucleotide sequence ID" value="NZ_VTOW01000001.1"/>
</dbReference>
<keyword evidence="3 6" id="KW-0812">Transmembrane</keyword>
<evidence type="ECO:0000313" key="7">
    <source>
        <dbReference type="EMBL" id="NKE69971.1"/>
    </source>
</evidence>
<accession>A0A7X6I9S6</accession>
<keyword evidence="8" id="KW-1185">Reference proteome</keyword>
<evidence type="ECO:0000256" key="3">
    <source>
        <dbReference type="ARBA" id="ARBA00022692"/>
    </source>
</evidence>
<dbReference type="Pfam" id="PF01594">
    <property type="entry name" value="AI-2E_transport"/>
    <property type="match status" value="1"/>
</dbReference>
<organism evidence="7 8">
    <name type="scientific">Candidatus Manganitrophus noduliformans</name>
    <dbReference type="NCBI Taxonomy" id="2606439"/>
    <lineage>
        <taxon>Bacteria</taxon>
        <taxon>Pseudomonadati</taxon>
        <taxon>Nitrospirota</taxon>
        <taxon>Nitrospiria</taxon>
        <taxon>Candidatus Troglogloeales</taxon>
        <taxon>Candidatus Manganitrophaceae</taxon>
        <taxon>Candidatus Manganitrophus</taxon>
    </lineage>
</organism>
<dbReference type="Proteomes" id="UP000534783">
    <property type="component" value="Unassembled WGS sequence"/>
</dbReference>
<evidence type="ECO:0000256" key="4">
    <source>
        <dbReference type="ARBA" id="ARBA00022989"/>
    </source>
</evidence>
<feature type="transmembrane region" description="Helical" evidence="6">
    <location>
        <begin position="163"/>
        <end position="187"/>
    </location>
</feature>
<dbReference type="GO" id="GO:0055085">
    <property type="term" value="P:transmembrane transport"/>
    <property type="evidence" value="ECO:0007669"/>
    <property type="project" value="TreeGrafter"/>
</dbReference>
<evidence type="ECO:0000313" key="8">
    <source>
        <dbReference type="Proteomes" id="UP000534783"/>
    </source>
</evidence>
<sequence>MRGARYVGAAEKYPPNPPSPKFDPGTFTKKTLIAVGITAAVAVLLLLVAVSADVLLLVFAGVLLTVLLRSLSDRLAAHTPLSEGWSLAIVILLLTGMLGLGGWLLAPEVARQADQLIQSLPRMVDQLTQRLEQYEWGRRILAQTPQAAEQFARPGGIISRVTGFFSTALGMIANLVIVLFIGLYMAINPSLYKRGVIRLVPKEKRGRAETVLNRVGYILQWWLIGRVIAMIVIGLLTAVGLGLIGIQPAMALGILAGILNFIPYIGPILSIIPPLLIAVGQGLMPTLYVAILYSIIQGFESYLLTPVIERQVVLLPPALTIAVQVLLGILLGIPGIMLASPLTATIMVLVQMLYVEDILGDRGESGA</sequence>
<keyword evidence="5 6" id="KW-0472">Membrane</keyword>
<reference evidence="7 8" key="1">
    <citation type="journal article" date="2020" name="Nature">
        <title>Bacterial chemolithoautotrophy via manganese oxidation.</title>
        <authorList>
            <person name="Yu H."/>
            <person name="Leadbetter J.R."/>
        </authorList>
    </citation>
    <scope>NUCLEOTIDE SEQUENCE [LARGE SCALE GENOMIC DNA]</scope>
    <source>
        <strain evidence="7 8">Mn-1</strain>
    </source>
</reference>
<feature type="transmembrane region" description="Helical" evidence="6">
    <location>
        <begin position="258"/>
        <end position="280"/>
    </location>
</feature>
<comment type="subcellular location">
    <subcellularLocation>
        <location evidence="1">Membrane</location>
        <topology evidence="1">Multi-pass membrane protein</topology>
    </subcellularLocation>
</comment>
<feature type="transmembrane region" description="Helical" evidence="6">
    <location>
        <begin position="221"/>
        <end position="246"/>
    </location>
</feature>
<name>A0A7X6I9S6_9BACT</name>
<feature type="transmembrane region" description="Helical" evidence="6">
    <location>
        <begin position="31"/>
        <end position="64"/>
    </location>
</feature>
<dbReference type="AlphaFoldDB" id="A0A7X6I9S6"/>
<comment type="similarity">
    <text evidence="2">Belongs to the autoinducer-2 exporter (AI-2E) (TC 2.A.86) family.</text>
</comment>
<dbReference type="InterPro" id="IPR002549">
    <property type="entry name" value="AI-2E-like"/>
</dbReference>
<dbReference type="PANTHER" id="PTHR21716:SF62">
    <property type="entry name" value="TRANSPORT PROTEIN YDBI-RELATED"/>
    <property type="match status" value="1"/>
</dbReference>
<feature type="transmembrane region" description="Helical" evidence="6">
    <location>
        <begin position="286"/>
        <end position="305"/>
    </location>
</feature>
<evidence type="ECO:0000256" key="6">
    <source>
        <dbReference type="SAM" id="Phobius"/>
    </source>
</evidence>
<comment type="caution">
    <text evidence="7">The sequence shown here is derived from an EMBL/GenBank/DDBJ whole genome shotgun (WGS) entry which is preliminary data.</text>
</comment>
<keyword evidence="4 6" id="KW-1133">Transmembrane helix</keyword>